<feature type="compositionally biased region" description="Low complexity" evidence="1">
    <location>
        <begin position="70"/>
        <end position="80"/>
    </location>
</feature>
<evidence type="ECO:0000256" key="1">
    <source>
        <dbReference type="SAM" id="MobiDB-lite"/>
    </source>
</evidence>
<keyword evidence="3" id="KW-1185">Reference proteome</keyword>
<organism evidence="2 3">
    <name type="scientific">Volvox reticuliferus</name>
    <dbReference type="NCBI Taxonomy" id="1737510"/>
    <lineage>
        <taxon>Eukaryota</taxon>
        <taxon>Viridiplantae</taxon>
        <taxon>Chlorophyta</taxon>
        <taxon>core chlorophytes</taxon>
        <taxon>Chlorophyceae</taxon>
        <taxon>CS clade</taxon>
        <taxon>Chlamydomonadales</taxon>
        <taxon>Volvocaceae</taxon>
        <taxon>Volvox</taxon>
    </lineage>
</organism>
<feature type="compositionally biased region" description="Low complexity" evidence="1">
    <location>
        <begin position="47"/>
        <end position="57"/>
    </location>
</feature>
<dbReference type="EMBL" id="BNCP01000081">
    <property type="protein sequence ID" value="GIL92679.1"/>
    <property type="molecule type" value="Genomic_DNA"/>
</dbReference>
<gene>
    <name evidence="2" type="ORF">Vretifemale_20188</name>
</gene>
<feature type="region of interest" description="Disordered" evidence="1">
    <location>
        <begin position="37"/>
        <end position="81"/>
    </location>
</feature>
<evidence type="ECO:0000313" key="2">
    <source>
        <dbReference type="EMBL" id="GIL92679.1"/>
    </source>
</evidence>
<comment type="caution">
    <text evidence="2">The sequence shown here is derived from an EMBL/GenBank/DDBJ whole genome shotgun (WGS) entry which is preliminary data.</text>
</comment>
<protein>
    <submittedName>
        <fullName evidence="2">Uncharacterized protein</fullName>
    </submittedName>
</protein>
<evidence type="ECO:0000313" key="3">
    <source>
        <dbReference type="Proteomes" id="UP000747110"/>
    </source>
</evidence>
<proteinExistence type="predicted"/>
<dbReference type="AlphaFoldDB" id="A0A8J4D309"/>
<sequence length="99" mass="10560">MPLQSRSSWHLLRSLESSGSFAVDDKQADGGLCIRPAGSRPCRLPVRTSTSSSLRRSAGQYELQPPPAAMPFATTPTAAPSVASNVPSMVSLRVEEQYA</sequence>
<dbReference type="Proteomes" id="UP000747110">
    <property type="component" value="Unassembled WGS sequence"/>
</dbReference>
<reference evidence="2" key="1">
    <citation type="journal article" date="2021" name="Proc. Natl. Acad. Sci. U.S.A.">
        <title>Three genomes in the algal genus Volvox reveal the fate of a haploid sex-determining region after a transition to homothallism.</title>
        <authorList>
            <person name="Yamamoto K."/>
            <person name="Hamaji T."/>
            <person name="Kawai-Toyooka H."/>
            <person name="Matsuzaki R."/>
            <person name="Takahashi F."/>
            <person name="Nishimura Y."/>
            <person name="Kawachi M."/>
            <person name="Noguchi H."/>
            <person name="Minakuchi Y."/>
            <person name="Umen J.G."/>
            <person name="Toyoda A."/>
            <person name="Nozaki H."/>
        </authorList>
    </citation>
    <scope>NUCLEOTIDE SEQUENCE</scope>
    <source>
        <strain evidence="2">NIES-3786</strain>
    </source>
</reference>
<accession>A0A8J4D309</accession>
<name>A0A8J4D309_9CHLO</name>